<evidence type="ECO:0000259" key="1">
    <source>
        <dbReference type="PROSITE" id="PS51340"/>
    </source>
</evidence>
<protein>
    <submittedName>
        <fullName evidence="2">MOSC domain-containing protein</fullName>
    </submittedName>
</protein>
<dbReference type="InterPro" id="IPR011037">
    <property type="entry name" value="Pyrv_Knase-like_insert_dom_sf"/>
</dbReference>
<proteinExistence type="predicted"/>
<comment type="caution">
    <text evidence="2">The sequence shown here is derived from an EMBL/GenBank/DDBJ whole genome shotgun (WGS) entry which is preliminary data.</text>
</comment>
<sequence>MSDTADVQATIEQLWIYPVKSCAGVRLEEAELTDTGLLYDRAWMVVDEQGEFVTQRELPRMALIQPSFKMGQLVLRAPGMLSLHLALDAAEEPATVRVWGDTVQAYDMGDIAAQWFSDFLGPDAPGPLKRLRLARFDPEVRRPSDPRWTGGREAGTQFADGFALLLTSAASLDELNARLVGDGHAPVDQRRVRPNIVLGGLQAHDEDRVGALCIAAEGGDAVIEPVKPCARCSIPDVDPDAGQAGHAVGDAMRSYRADPRMEGAITFGMNAIVLEGDGRVLRVGQRVSADWRFD</sequence>
<dbReference type="PANTHER" id="PTHR14237">
    <property type="entry name" value="MOLYBDOPTERIN COFACTOR SULFURASE MOSC"/>
    <property type="match status" value="1"/>
</dbReference>
<reference evidence="2 3" key="1">
    <citation type="submission" date="2018-08" db="EMBL/GenBank/DDBJ databases">
        <title>Hydrogenophaga sp. LA-38 isolated from sludge.</title>
        <authorList>
            <person name="Im W.-T."/>
        </authorList>
    </citation>
    <scope>NUCLEOTIDE SEQUENCE [LARGE SCALE GENOMIC DNA]</scope>
    <source>
        <strain evidence="2 3">LA-38</strain>
    </source>
</reference>
<dbReference type="Pfam" id="PF03476">
    <property type="entry name" value="MOSC_N"/>
    <property type="match status" value="1"/>
</dbReference>
<evidence type="ECO:0000313" key="3">
    <source>
        <dbReference type="Proteomes" id="UP000261931"/>
    </source>
</evidence>
<gene>
    <name evidence="2" type="ORF">DY262_20220</name>
</gene>
<accession>A0A372EEI3</accession>
<name>A0A372EEI3_9BURK</name>
<dbReference type="EMBL" id="QVLS01000016">
    <property type="protein sequence ID" value="RFP76197.1"/>
    <property type="molecule type" value="Genomic_DNA"/>
</dbReference>
<feature type="domain" description="MOSC" evidence="1">
    <location>
        <begin position="126"/>
        <end position="290"/>
    </location>
</feature>
<dbReference type="Proteomes" id="UP000261931">
    <property type="component" value="Unassembled WGS sequence"/>
</dbReference>
<dbReference type="RefSeq" id="WP_116960873.1">
    <property type="nucleotide sequence ID" value="NZ_QVLS01000016.1"/>
</dbReference>
<organism evidence="2 3">
    <name type="scientific">Hydrogenophaga borbori</name>
    <dbReference type="NCBI Taxonomy" id="2294117"/>
    <lineage>
        <taxon>Bacteria</taxon>
        <taxon>Pseudomonadati</taxon>
        <taxon>Pseudomonadota</taxon>
        <taxon>Betaproteobacteria</taxon>
        <taxon>Burkholderiales</taxon>
        <taxon>Comamonadaceae</taxon>
        <taxon>Hydrogenophaga</taxon>
    </lineage>
</organism>
<evidence type="ECO:0000313" key="2">
    <source>
        <dbReference type="EMBL" id="RFP76197.1"/>
    </source>
</evidence>
<keyword evidence="3" id="KW-1185">Reference proteome</keyword>
<dbReference type="SUPFAM" id="SSF50800">
    <property type="entry name" value="PK beta-barrel domain-like"/>
    <property type="match status" value="1"/>
</dbReference>
<dbReference type="GO" id="GO:0030170">
    <property type="term" value="F:pyridoxal phosphate binding"/>
    <property type="evidence" value="ECO:0007669"/>
    <property type="project" value="InterPro"/>
</dbReference>
<dbReference type="PANTHER" id="PTHR14237:SF19">
    <property type="entry name" value="MITOCHONDRIAL AMIDOXIME REDUCING COMPONENT 1"/>
    <property type="match status" value="1"/>
</dbReference>
<dbReference type="GO" id="GO:0030151">
    <property type="term" value="F:molybdenum ion binding"/>
    <property type="evidence" value="ECO:0007669"/>
    <property type="project" value="InterPro"/>
</dbReference>
<dbReference type="SUPFAM" id="SSF141673">
    <property type="entry name" value="MOSC N-terminal domain-like"/>
    <property type="match status" value="1"/>
</dbReference>
<dbReference type="PROSITE" id="PS51340">
    <property type="entry name" value="MOSC"/>
    <property type="match status" value="1"/>
</dbReference>
<dbReference type="GO" id="GO:0003824">
    <property type="term" value="F:catalytic activity"/>
    <property type="evidence" value="ECO:0007669"/>
    <property type="project" value="InterPro"/>
</dbReference>
<dbReference type="InterPro" id="IPR005303">
    <property type="entry name" value="MOCOS_middle"/>
</dbReference>
<dbReference type="Pfam" id="PF03473">
    <property type="entry name" value="MOSC"/>
    <property type="match status" value="1"/>
</dbReference>
<dbReference type="InterPro" id="IPR005302">
    <property type="entry name" value="MoCF_Sase_C"/>
</dbReference>
<dbReference type="AlphaFoldDB" id="A0A372EEI3"/>